<gene>
    <name evidence="1" type="ORF">EVAR_42846_1</name>
</gene>
<name>A0A4C1WJ79_EUMVA</name>
<reference evidence="1 2" key="1">
    <citation type="journal article" date="2019" name="Commun. Biol.">
        <title>The bagworm genome reveals a unique fibroin gene that provides high tensile strength.</title>
        <authorList>
            <person name="Kono N."/>
            <person name="Nakamura H."/>
            <person name="Ohtoshi R."/>
            <person name="Tomita M."/>
            <person name="Numata K."/>
            <person name="Arakawa K."/>
        </authorList>
    </citation>
    <scope>NUCLEOTIDE SEQUENCE [LARGE SCALE GENOMIC DNA]</scope>
</reference>
<dbReference type="EMBL" id="BGZK01000559">
    <property type="protein sequence ID" value="GBP50165.1"/>
    <property type="molecule type" value="Genomic_DNA"/>
</dbReference>
<dbReference type="Proteomes" id="UP000299102">
    <property type="component" value="Unassembled WGS sequence"/>
</dbReference>
<organism evidence="1 2">
    <name type="scientific">Eumeta variegata</name>
    <name type="common">Bagworm moth</name>
    <name type="synonym">Eumeta japonica</name>
    <dbReference type="NCBI Taxonomy" id="151549"/>
    <lineage>
        <taxon>Eukaryota</taxon>
        <taxon>Metazoa</taxon>
        <taxon>Ecdysozoa</taxon>
        <taxon>Arthropoda</taxon>
        <taxon>Hexapoda</taxon>
        <taxon>Insecta</taxon>
        <taxon>Pterygota</taxon>
        <taxon>Neoptera</taxon>
        <taxon>Endopterygota</taxon>
        <taxon>Lepidoptera</taxon>
        <taxon>Glossata</taxon>
        <taxon>Ditrysia</taxon>
        <taxon>Tineoidea</taxon>
        <taxon>Psychidae</taxon>
        <taxon>Oiketicinae</taxon>
        <taxon>Eumeta</taxon>
    </lineage>
</organism>
<dbReference type="AlphaFoldDB" id="A0A4C1WJ79"/>
<protein>
    <submittedName>
        <fullName evidence="1">Uncharacterized protein</fullName>
    </submittedName>
</protein>
<keyword evidence="2" id="KW-1185">Reference proteome</keyword>
<accession>A0A4C1WJ79</accession>
<evidence type="ECO:0000313" key="1">
    <source>
        <dbReference type="EMBL" id="GBP50165.1"/>
    </source>
</evidence>
<evidence type="ECO:0000313" key="2">
    <source>
        <dbReference type="Proteomes" id="UP000299102"/>
    </source>
</evidence>
<comment type="caution">
    <text evidence="1">The sequence shown here is derived from an EMBL/GenBank/DDBJ whole genome shotgun (WGS) entry which is preliminary data.</text>
</comment>
<proteinExistence type="predicted"/>
<sequence>MQDTHTTRAARGRPEACSVHDQLIPLGSLVEIECTCIINITINRRSLSLRQWCARRTLRGQCRVAARARGADASAARASSAVCLRPSSSLVSDTIYDTTMNHKLTSERFKRVVVVLDNHSSFN</sequence>